<evidence type="ECO:0000256" key="1">
    <source>
        <dbReference type="ARBA" id="ARBA00004370"/>
    </source>
</evidence>
<reference evidence="6 7" key="1">
    <citation type="submission" date="2020-04" db="EMBL/GenBank/DDBJ databases">
        <title>Plant Genome Project.</title>
        <authorList>
            <person name="Zhang R.-G."/>
        </authorList>
    </citation>
    <scope>NUCLEOTIDE SEQUENCE [LARGE SCALE GENOMIC DNA]</scope>
    <source>
        <strain evidence="6">YNK0</strain>
        <tissue evidence="6">Leaf</tissue>
    </source>
</reference>
<dbReference type="GO" id="GO:0004674">
    <property type="term" value="F:protein serine/threonine kinase activity"/>
    <property type="evidence" value="ECO:0007669"/>
    <property type="project" value="UniProtKB-KW"/>
</dbReference>
<dbReference type="EMBL" id="JABCRI010000001">
    <property type="protein sequence ID" value="KAF8413399.1"/>
    <property type="molecule type" value="Genomic_DNA"/>
</dbReference>
<dbReference type="OrthoDB" id="1741172at2759"/>
<keyword evidence="3" id="KW-0472">Membrane</keyword>
<dbReference type="PROSITE" id="PS50011">
    <property type="entry name" value="PROTEIN_KINASE_DOM"/>
    <property type="match status" value="1"/>
</dbReference>
<accession>A0A834ZSR9</accession>
<dbReference type="GO" id="GO:0005524">
    <property type="term" value="F:ATP binding"/>
    <property type="evidence" value="ECO:0007669"/>
    <property type="project" value="InterPro"/>
</dbReference>
<sequence>MKIAASAARGLEYLHKEKSLEIYMDFKASKILLDKDYNPKISELELAREGSKGEKTHIYTRVMGTMGYVAPEYSTTGYLTLKCDVYSFGVVLLELLTERKTIDNTLPRPKRVLVSWARSRLKDPKKETTMNDPLIKEHCLDKGFCQALAIVRNCCEEESDKRPNMEGVAEAISVIATKNYNPQEDQDNTESSRKRKRNKVVDRE</sequence>
<feature type="domain" description="Protein kinase" evidence="5">
    <location>
        <begin position="1"/>
        <end position="175"/>
    </location>
</feature>
<keyword evidence="2" id="KW-0418">Kinase</keyword>
<evidence type="ECO:0000256" key="4">
    <source>
        <dbReference type="SAM" id="MobiDB-lite"/>
    </source>
</evidence>
<evidence type="ECO:0000256" key="2">
    <source>
        <dbReference type="ARBA" id="ARBA00022527"/>
    </source>
</evidence>
<name>A0A834ZSR9_TETSI</name>
<dbReference type="GO" id="GO:0016020">
    <property type="term" value="C:membrane"/>
    <property type="evidence" value="ECO:0007669"/>
    <property type="project" value="UniProtKB-SubCell"/>
</dbReference>
<dbReference type="Gene3D" id="1.10.510.10">
    <property type="entry name" value="Transferase(Phosphotransferase) domain 1"/>
    <property type="match status" value="1"/>
</dbReference>
<keyword evidence="2" id="KW-0808">Transferase</keyword>
<dbReference type="Pfam" id="PF00069">
    <property type="entry name" value="Pkinase"/>
    <property type="match status" value="1"/>
</dbReference>
<proteinExistence type="predicted"/>
<dbReference type="Proteomes" id="UP000655225">
    <property type="component" value="Unassembled WGS sequence"/>
</dbReference>
<feature type="region of interest" description="Disordered" evidence="4">
    <location>
        <begin position="176"/>
        <end position="204"/>
    </location>
</feature>
<dbReference type="PANTHER" id="PTHR47985:SF44">
    <property type="entry name" value="SERINE_THREONINE-PROTEIN KINASE PBS1"/>
    <property type="match status" value="1"/>
</dbReference>
<dbReference type="AlphaFoldDB" id="A0A834ZSR9"/>
<gene>
    <name evidence="6" type="ORF">HHK36_001380</name>
</gene>
<dbReference type="OMA" id="RHENLAM"/>
<organism evidence="6 7">
    <name type="scientific">Tetracentron sinense</name>
    <name type="common">Spur-leaf</name>
    <dbReference type="NCBI Taxonomy" id="13715"/>
    <lineage>
        <taxon>Eukaryota</taxon>
        <taxon>Viridiplantae</taxon>
        <taxon>Streptophyta</taxon>
        <taxon>Embryophyta</taxon>
        <taxon>Tracheophyta</taxon>
        <taxon>Spermatophyta</taxon>
        <taxon>Magnoliopsida</taxon>
        <taxon>Trochodendrales</taxon>
        <taxon>Trochodendraceae</taxon>
        <taxon>Tetracentron</taxon>
    </lineage>
</organism>
<evidence type="ECO:0000313" key="6">
    <source>
        <dbReference type="EMBL" id="KAF8413399.1"/>
    </source>
</evidence>
<evidence type="ECO:0000256" key="3">
    <source>
        <dbReference type="ARBA" id="ARBA00023136"/>
    </source>
</evidence>
<dbReference type="SUPFAM" id="SSF56112">
    <property type="entry name" value="Protein kinase-like (PK-like)"/>
    <property type="match status" value="1"/>
</dbReference>
<dbReference type="InterPro" id="IPR011009">
    <property type="entry name" value="Kinase-like_dom_sf"/>
</dbReference>
<protein>
    <recommendedName>
        <fullName evidence="5">Protein kinase domain-containing protein</fullName>
    </recommendedName>
</protein>
<evidence type="ECO:0000259" key="5">
    <source>
        <dbReference type="PROSITE" id="PS50011"/>
    </source>
</evidence>
<comment type="caution">
    <text evidence="6">The sequence shown here is derived from an EMBL/GenBank/DDBJ whole genome shotgun (WGS) entry which is preliminary data.</text>
</comment>
<dbReference type="PANTHER" id="PTHR47985">
    <property type="entry name" value="OS07G0668900 PROTEIN"/>
    <property type="match status" value="1"/>
</dbReference>
<comment type="subcellular location">
    <subcellularLocation>
        <location evidence="1">Membrane</location>
    </subcellularLocation>
</comment>
<evidence type="ECO:0000313" key="7">
    <source>
        <dbReference type="Proteomes" id="UP000655225"/>
    </source>
</evidence>
<keyword evidence="7" id="KW-1185">Reference proteome</keyword>
<keyword evidence="2" id="KW-0723">Serine/threonine-protein kinase</keyword>
<dbReference type="InterPro" id="IPR000719">
    <property type="entry name" value="Prot_kinase_dom"/>
</dbReference>